<dbReference type="RefSeq" id="WP_026658551.1">
    <property type="nucleotide sequence ID" value="NC_022538.1"/>
</dbReference>
<sequence>MKYQITEVDYTNKVFYCIVNGKKEMFYLPNRLSKVFMEHLEEGMFASFTVLEKRKKHLNQYAYQISYFTQIVSYHPRKRVLYDLENLRSQMRQVVKQYSHFLFIDFEMTMPHYHQKEFKPELIQTGYVLTDAAGNTILEDGYYILPVEKESINKRTKKFLQLDEDLFFEKAVPYANFYEKLKKIIKDYRPQLVVWGKNDITALQESYDLHKVKRITNDKSFIDLLKLHKDYFNLKDDIGLFKAYKLYYDKNEFQVHDAKVDASVTKYVFDAFLKQMK</sequence>
<dbReference type="HOGENOM" id="CLU_989104_0_0_14"/>
<name>U4KPQ7_ALTPJ</name>
<dbReference type="Gene3D" id="3.30.420.10">
    <property type="entry name" value="Ribonuclease H-like superfamily/Ribonuclease H"/>
    <property type="match status" value="1"/>
</dbReference>
<dbReference type="SUPFAM" id="SSF53098">
    <property type="entry name" value="Ribonuclease H-like"/>
    <property type="match status" value="1"/>
</dbReference>
<dbReference type="AlphaFoldDB" id="U4KPQ7"/>
<dbReference type="Proteomes" id="UP000032740">
    <property type="component" value="Chromosome"/>
</dbReference>
<dbReference type="GO" id="GO:0003676">
    <property type="term" value="F:nucleic acid binding"/>
    <property type="evidence" value="ECO:0007669"/>
    <property type="project" value="InterPro"/>
</dbReference>
<gene>
    <name evidence="1" type="ORF">BN85406880</name>
</gene>
<dbReference type="KEGG" id="apal:BN85406880"/>
<evidence type="ECO:0000313" key="1">
    <source>
        <dbReference type="EMBL" id="CCV64265.1"/>
    </source>
</evidence>
<dbReference type="InterPro" id="IPR012337">
    <property type="entry name" value="RNaseH-like_sf"/>
</dbReference>
<proteinExistence type="predicted"/>
<dbReference type="OrthoDB" id="159416at2"/>
<evidence type="ECO:0008006" key="3">
    <source>
        <dbReference type="Google" id="ProtNLM"/>
    </source>
</evidence>
<reference evidence="1 2" key="1">
    <citation type="journal article" date="2013" name="J. Mol. Microbiol. Biotechnol.">
        <title>Analysis of the Complete Genomes of Acholeplasma brassicae , A. palmae and A. laidlawii and Their Comparison to the Obligate Parasites from ' Candidatus Phytoplasma'.</title>
        <authorList>
            <person name="Kube M."/>
            <person name="Siewert C."/>
            <person name="Migdoll A.M."/>
            <person name="Duduk B."/>
            <person name="Holz S."/>
            <person name="Rabus R."/>
            <person name="Seemuller E."/>
            <person name="Mitrovic J."/>
            <person name="Muller I."/>
            <person name="Buttner C."/>
            <person name="Reinhardt R."/>
        </authorList>
    </citation>
    <scope>NUCLEOTIDE SEQUENCE [LARGE SCALE GENOMIC DNA]</scope>
    <source>
        <strain evidence="1 2">J233</strain>
    </source>
</reference>
<keyword evidence="2" id="KW-1185">Reference proteome</keyword>
<dbReference type="EMBL" id="FO681347">
    <property type="protein sequence ID" value="CCV64265.1"/>
    <property type="molecule type" value="Genomic_DNA"/>
</dbReference>
<evidence type="ECO:0000313" key="2">
    <source>
        <dbReference type="Proteomes" id="UP000032740"/>
    </source>
</evidence>
<dbReference type="InterPro" id="IPR036397">
    <property type="entry name" value="RNaseH_sf"/>
</dbReference>
<accession>U4KPQ7</accession>
<dbReference type="STRING" id="1318466.BN85406880"/>
<protein>
    <recommendedName>
        <fullName evidence="3">Exonuclease domain-containing protein</fullName>
    </recommendedName>
</protein>
<organism evidence="1 2">
    <name type="scientific">Alteracholeplasma palmae (strain ATCC 49389 / J233)</name>
    <name type="common">Acholeplasma palmae</name>
    <dbReference type="NCBI Taxonomy" id="1318466"/>
    <lineage>
        <taxon>Bacteria</taxon>
        <taxon>Bacillati</taxon>
        <taxon>Mycoplasmatota</taxon>
        <taxon>Mollicutes</taxon>
        <taxon>Acholeplasmatales</taxon>
        <taxon>Acholeplasmataceae</taxon>
        <taxon>Acholeplasma</taxon>
    </lineage>
</organism>